<evidence type="ECO:0000256" key="4">
    <source>
        <dbReference type="ARBA" id="ARBA00022825"/>
    </source>
</evidence>
<feature type="active site" description="Charge relay system" evidence="7">
    <location>
        <position position="794"/>
    </location>
</feature>
<feature type="compositionally biased region" description="Low complexity" evidence="9">
    <location>
        <begin position="371"/>
        <end position="387"/>
    </location>
</feature>
<dbReference type="PANTHER" id="PTHR43806:SF11">
    <property type="entry name" value="CEREVISIN-RELATED"/>
    <property type="match status" value="1"/>
</dbReference>
<dbReference type="PROSITE" id="PS00137">
    <property type="entry name" value="SUBTILASE_HIS"/>
    <property type="match status" value="1"/>
</dbReference>
<dbReference type="GO" id="GO:0004252">
    <property type="term" value="F:serine-type endopeptidase activity"/>
    <property type="evidence" value="ECO:0007669"/>
    <property type="project" value="UniProtKB-UniRule"/>
</dbReference>
<evidence type="ECO:0000313" key="13">
    <source>
        <dbReference type="Proteomes" id="UP000018050"/>
    </source>
</evidence>
<feature type="signal peptide" evidence="10">
    <location>
        <begin position="1"/>
        <end position="27"/>
    </location>
</feature>
<dbReference type="PANTHER" id="PTHR43806">
    <property type="entry name" value="PEPTIDASE S8"/>
    <property type="match status" value="1"/>
</dbReference>
<dbReference type="PROSITE" id="PS00138">
    <property type="entry name" value="SUBTILASE_SER"/>
    <property type="match status" value="1"/>
</dbReference>
<comment type="similarity">
    <text evidence="1 7 8">Belongs to the peptidase S8 family.</text>
</comment>
<evidence type="ECO:0000256" key="3">
    <source>
        <dbReference type="ARBA" id="ARBA00022801"/>
    </source>
</evidence>
<dbReference type="Proteomes" id="UP000018050">
    <property type="component" value="Unassembled WGS sequence"/>
</dbReference>
<dbReference type="PRINTS" id="PR00723">
    <property type="entry name" value="SUBTILISIN"/>
</dbReference>
<evidence type="ECO:0000256" key="5">
    <source>
        <dbReference type="ARBA" id="ARBA00023529"/>
    </source>
</evidence>
<keyword evidence="4 7" id="KW-0720">Serine protease</keyword>
<evidence type="ECO:0000256" key="9">
    <source>
        <dbReference type="SAM" id="MobiDB-lite"/>
    </source>
</evidence>
<dbReference type="Pfam" id="PF00082">
    <property type="entry name" value="Peptidase_S8"/>
    <property type="match status" value="1"/>
</dbReference>
<dbReference type="InterPro" id="IPR050131">
    <property type="entry name" value="Peptidase_S8_subtilisin-like"/>
</dbReference>
<keyword evidence="10" id="KW-0732">Signal</keyword>
<dbReference type="GO" id="GO:0006508">
    <property type="term" value="P:proteolysis"/>
    <property type="evidence" value="ECO:0007669"/>
    <property type="project" value="UniProtKB-KW"/>
</dbReference>
<feature type="compositionally biased region" description="Polar residues" evidence="9">
    <location>
        <begin position="186"/>
        <end position="199"/>
    </location>
</feature>
<evidence type="ECO:0000256" key="7">
    <source>
        <dbReference type="PROSITE-ProRule" id="PRU01240"/>
    </source>
</evidence>
<dbReference type="PROSITE" id="PS00136">
    <property type="entry name" value="SUBTILASE_ASP"/>
    <property type="match status" value="1"/>
</dbReference>
<comment type="catalytic activity">
    <reaction evidence="5">
        <text>Hydrolysis of proteins with broad specificity for peptide bonds, and a preference for a large uncharged residue in P1. Hydrolyzes peptide amides.</text>
        <dbReference type="EC" id="3.4.21.62"/>
    </reaction>
</comment>
<dbReference type="OMA" id="WAFVQAK"/>
<name>U6GM84_EIMAC</name>
<dbReference type="InterPro" id="IPR015500">
    <property type="entry name" value="Peptidase_S8_subtilisin-rel"/>
</dbReference>
<evidence type="ECO:0000256" key="2">
    <source>
        <dbReference type="ARBA" id="ARBA00022670"/>
    </source>
</evidence>
<dbReference type="SUPFAM" id="SSF52743">
    <property type="entry name" value="Subtilisin-like"/>
    <property type="match status" value="1"/>
</dbReference>
<evidence type="ECO:0000256" key="6">
    <source>
        <dbReference type="ARBA" id="ARBA00023619"/>
    </source>
</evidence>
<sequence length="1187" mass="126374">MQTAQSQAVSYFVGAAFLVLVRQCVESVSGFSRNGANNTSQGTLTDRYVFPYLEDGPTNEPFGSSPLQTGTSPLEQLISDGPLGEATGILPFSPGGDKTHKSALQGRLTKLNRNDLSTAFPELTTEPFKAASSVSKAPSVSAAFAYGISGSQRQMTQEIGLHKFDASGGANRGGRTLLDEKRGTDATPSSSPSVFTWNPLNADGEPTEAKSLEHVGVPDDFVGIPILDNAAEQQKEQSKDAAAAAEEPSSGRYDNSARSSNNTAASGRGRQEGQHDSNGGISSGKYQRLLERGVAESRNNPPSAAGSSSTYSEDSDQPRPVAKSLKHPTASQAPDAATLGESAPKSESGSFERGSTTDLNNYNTTLGGVRSSNGSINNGSSSSSTTGPDTHSQAGWTGHNSQQHDDAVRVYVGGSDGRSRFVSSSGLTGASEDVSSSSWEPIVPWSRWDSGKAARREAKEALGRKTECVLEVGGVRVDASYVDSACTGPISVAYQKKQGKFMERRLLLGNKTEQPLTVVMKTVNAKFNASPSSYNRSYRRDYSGPASFLQGQEGNDTNSTTAAAAGAKAADYVTDMLNRMRKHRRKHPGLPLDLVVCFASPLDGNSEEKRTATEGEPVSFMQTSAGAARIVQTCEELLSVLEESKGFSCEILEAVDIVILQFPPAADLSDEGEVHKVLCKLLFLEGKDILFFELAKPTSLQMVPVEEELPEPPKGLVERWAFVQAKEALKEQCSAEAMTKIRLLSDGEDSPVSAHLPEDPDLEKRLWGMYSSRCVHAWLHGEKGHKGVVVAVIDSGVANHSDLNENIWHNPRETIDGRDDDNDGFIDDVEGWNFANDSNHVVDANGHGTHVAGTVGGVANKRDIVGCAPLVSIMKIQQFGSSGTGSIGDAVRGMAYAMLKGVSIINNSWGATETTAALQVLIERSQYMRGGLGILIVNAAGNSSSNNDVQPFYPAGFDYENTISVGAYDAEGNLASFSNYGKNSVSVLAPGDRIYSTYLDEGFAFLSGTSMAAPHVSGVGALVFGVFRKANSDVTAAEVKDIIKVTVQPLEAAKQTTQWGGAVDAAAAVLMARMGGMWMQMKCTDMIVDLEPHEEYASTLYLRGYAEGNYRADIKVEVYDQKGNLLDSAMIPITLSSSLAPEANKPSDAEAANAFSSYAKERDHQTPLCAVQLGYKGSLEAAGFVLL</sequence>
<feature type="region of interest" description="Disordered" evidence="9">
    <location>
        <begin position="164"/>
        <end position="206"/>
    </location>
</feature>
<evidence type="ECO:0000256" key="1">
    <source>
        <dbReference type="ARBA" id="ARBA00011073"/>
    </source>
</evidence>
<dbReference type="EMBL" id="HG671070">
    <property type="protein sequence ID" value="CDI79714.1"/>
    <property type="molecule type" value="Genomic_DNA"/>
</dbReference>
<evidence type="ECO:0000256" key="8">
    <source>
        <dbReference type="RuleBase" id="RU003355"/>
    </source>
</evidence>
<dbReference type="RefSeq" id="XP_013250218.1">
    <property type="nucleotide sequence ID" value="XM_013394764.1"/>
</dbReference>
<dbReference type="InterPro" id="IPR000209">
    <property type="entry name" value="Peptidase_S8/S53_dom"/>
</dbReference>
<dbReference type="OrthoDB" id="371436at2759"/>
<dbReference type="Gene3D" id="3.40.50.200">
    <property type="entry name" value="Peptidase S8/S53 domain"/>
    <property type="match status" value="1"/>
</dbReference>
<dbReference type="InterPro" id="IPR022398">
    <property type="entry name" value="Peptidase_S8_His-AS"/>
</dbReference>
<dbReference type="InterPro" id="IPR023827">
    <property type="entry name" value="Peptidase_S8_Asp-AS"/>
</dbReference>
<keyword evidence="2 7" id="KW-0645">Protease</keyword>
<dbReference type="EC" id="3.4.21.62" evidence="6"/>
<feature type="region of interest" description="Disordered" evidence="9">
    <location>
        <begin position="232"/>
        <end position="404"/>
    </location>
</feature>
<feature type="chain" id="PRO_5004671380" description="subtilisin" evidence="10">
    <location>
        <begin position="28"/>
        <end position="1187"/>
    </location>
</feature>
<reference evidence="12" key="2">
    <citation type="submission" date="2013-10" db="EMBL/GenBank/DDBJ databases">
        <authorList>
            <person name="Aslett M."/>
        </authorList>
    </citation>
    <scope>NUCLEOTIDE SEQUENCE</scope>
    <source>
        <strain evidence="12">Houghton</strain>
    </source>
</reference>
<feature type="compositionally biased region" description="Polar residues" evidence="9">
    <location>
        <begin position="388"/>
        <end position="401"/>
    </location>
</feature>
<proteinExistence type="inferred from homology"/>
<reference evidence="12" key="1">
    <citation type="submission" date="2013-10" db="EMBL/GenBank/DDBJ databases">
        <title>Genomic analysis of the causative agents of coccidiosis in chickens.</title>
        <authorList>
            <person name="Reid A.J."/>
            <person name="Blake D."/>
            <person name="Billington K."/>
            <person name="Browne H."/>
            <person name="Dunn M."/>
            <person name="Hung S."/>
            <person name="Kawahara F."/>
            <person name="Miranda-Saavedra D."/>
            <person name="Mourier T."/>
            <person name="Nagra H."/>
            <person name="Otto T.D."/>
            <person name="Rawlings N."/>
            <person name="Sanchez A."/>
            <person name="Sanders M."/>
            <person name="Subramaniam C."/>
            <person name="Tay Y."/>
            <person name="Dear P."/>
            <person name="Doerig C."/>
            <person name="Gruber A."/>
            <person name="Parkinson J."/>
            <person name="Shirley M."/>
            <person name="Wan K.L."/>
            <person name="Berriman M."/>
            <person name="Tomley F."/>
            <person name="Pain A."/>
        </authorList>
    </citation>
    <scope>NUCLEOTIDE SEQUENCE</scope>
    <source>
        <strain evidence="12">Houghton</strain>
    </source>
</reference>
<evidence type="ECO:0000256" key="10">
    <source>
        <dbReference type="SAM" id="SignalP"/>
    </source>
</evidence>
<dbReference type="InterPro" id="IPR036852">
    <property type="entry name" value="Peptidase_S8/S53_dom_sf"/>
</dbReference>
<dbReference type="PROSITE" id="PS51892">
    <property type="entry name" value="SUBTILASE"/>
    <property type="match status" value="1"/>
</dbReference>
<feature type="compositionally biased region" description="Polar residues" evidence="9">
    <location>
        <begin position="345"/>
        <end position="366"/>
    </location>
</feature>
<dbReference type="InterPro" id="IPR023828">
    <property type="entry name" value="Peptidase_S8_Ser-AS"/>
</dbReference>
<feature type="active site" description="Charge relay system" evidence="7">
    <location>
        <position position="1010"/>
    </location>
</feature>
<feature type="active site" description="Charge relay system" evidence="7">
    <location>
        <position position="847"/>
    </location>
</feature>
<gene>
    <name evidence="12" type="ORF">EAH_00011930</name>
</gene>
<accession>U6GM84</accession>
<evidence type="ECO:0000259" key="11">
    <source>
        <dbReference type="Pfam" id="PF00082"/>
    </source>
</evidence>
<dbReference type="CDD" id="cd07473">
    <property type="entry name" value="Peptidases_S8_Subtilisin_like"/>
    <property type="match status" value="1"/>
</dbReference>
<keyword evidence="3 7" id="KW-0378">Hydrolase</keyword>
<keyword evidence="13" id="KW-1185">Reference proteome</keyword>
<protein>
    <recommendedName>
        <fullName evidence="6">subtilisin</fullName>
        <ecNumber evidence="6">3.4.21.62</ecNumber>
    </recommendedName>
</protein>
<evidence type="ECO:0000313" key="12">
    <source>
        <dbReference type="EMBL" id="CDI79714.1"/>
    </source>
</evidence>
<organism evidence="12 13">
    <name type="scientific">Eimeria acervulina</name>
    <name type="common">Coccidian parasite</name>
    <dbReference type="NCBI Taxonomy" id="5801"/>
    <lineage>
        <taxon>Eukaryota</taxon>
        <taxon>Sar</taxon>
        <taxon>Alveolata</taxon>
        <taxon>Apicomplexa</taxon>
        <taxon>Conoidasida</taxon>
        <taxon>Coccidia</taxon>
        <taxon>Eucoccidiorida</taxon>
        <taxon>Eimeriorina</taxon>
        <taxon>Eimeriidae</taxon>
        <taxon>Eimeria</taxon>
    </lineage>
</organism>
<feature type="domain" description="Peptidase S8/S53" evidence="11">
    <location>
        <begin position="786"/>
        <end position="1050"/>
    </location>
</feature>
<dbReference type="VEuPathDB" id="ToxoDB:EAH_00011930"/>
<dbReference type="InterPro" id="IPR034204">
    <property type="entry name" value="PfSUB1-like_cat_dom"/>
</dbReference>
<feature type="compositionally biased region" description="Polar residues" evidence="9">
    <location>
        <begin position="297"/>
        <end position="312"/>
    </location>
</feature>
<dbReference type="GeneID" id="25269263"/>
<feature type="compositionally biased region" description="Low complexity" evidence="9">
    <location>
        <begin position="256"/>
        <end position="266"/>
    </location>
</feature>
<dbReference type="AlphaFoldDB" id="U6GM84"/>